<dbReference type="KEGG" id="bcel:BcellWH2_03371"/>
<evidence type="ECO:0000259" key="1">
    <source>
        <dbReference type="Pfam" id="PF00144"/>
    </source>
</evidence>
<evidence type="ECO:0000313" key="3">
    <source>
        <dbReference type="Proteomes" id="UP000061809"/>
    </source>
</evidence>
<dbReference type="InterPro" id="IPR012338">
    <property type="entry name" value="Beta-lactam/transpept-like"/>
</dbReference>
<feature type="domain" description="Beta-lactamase-related" evidence="1">
    <location>
        <begin position="61"/>
        <end position="312"/>
    </location>
</feature>
<proteinExistence type="predicted"/>
<name>A0A0P0G990_9BACE</name>
<dbReference type="EMBL" id="CP012801">
    <property type="protein sequence ID" value="ALJ60604.1"/>
    <property type="molecule type" value="Genomic_DNA"/>
</dbReference>
<dbReference type="PATRIC" id="fig|246787.4.peg.3490"/>
<dbReference type="InterPro" id="IPR050789">
    <property type="entry name" value="Diverse_Enzym_Activities"/>
</dbReference>
<evidence type="ECO:0000313" key="2">
    <source>
        <dbReference type="EMBL" id="ALJ60604.1"/>
    </source>
</evidence>
<dbReference type="InterPro" id="IPR001466">
    <property type="entry name" value="Beta-lactam-related"/>
</dbReference>
<dbReference type="Gene3D" id="3.40.710.10">
    <property type="entry name" value="DD-peptidase/beta-lactamase superfamily"/>
    <property type="match status" value="1"/>
</dbReference>
<dbReference type="PANTHER" id="PTHR43283">
    <property type="entry name" value="BETA-LACTAMASE-RELATED"/>
    <property type="match status" value="1"/>
</dbReference>
<dbReference type="GO" id="GO:0019875">
    <property type="term" value="F:6-aminohexanoate-dimer hydrolase activity"/>
    <property type="evidence" value="ECO:0007669"/>
    <property type="project" value="UniProtKB-EC"/>
</dbReference>
<dbReference type="AlphaFoldDB" id="A0A0P0G990"/>
<keyword evidence="2" id="KW-0378">Hydrolase</keyword>
<dbReference type="EC" id="3.5.1.46" evidence="2"/>
<protein>
    <submittedName>
        <fullName evidence="2">6-aminohexanoate-dimer hydrolase</fullName>
        <ecNumber evidence="2">3.5.1.46</ecNumber>
    </submittedName>
</protein>
<dbReference type="Proteomes" id="UP000061809">
    <property type="component" value="Chromosome"/>
</dbReference>
<dbReference type="SUPFAM" id="SSF56601">
    <property type="entry name" value="beta-lactamase/transpeptidase-like"/>
    <property type="match status" value="1"/>
</dbReference>
<gene>
    <name evidence="2" type="primary">nylB'_2</name>
    <name evidence="2" type="ORF">BcellWH2_03371</name>
</gene>
<reference evidence="2 3" key="1">
    <citation type="journal article" date="2015" name="Science">
        <title>Genetic determinants of in vivo fitness and diet responsiveness in multiple human gut Bacteroides.</title>
        <authorList>
            <person name="Wu M."/>
            <person name="McNulty N.P."/>
            <person name="Rodionov D.A."/>
            <person name="Khoroshkin M.S."/>
            <person name="Griffin N.W."/>
            <person name="Cheng J."/>
            <person name="Latreille P."/>
            <person name="Kerstetter R.A."/>
            <person name="Terrapon N."/>
            <person name="Henrissat B."/>
            <person name="Osterman A.L."/>
            <person name="Gordon J.I."/>
        </authorList>
    </citation>
    <scope>NUCLEOTIDE SEQUENCE [LARGE SCALE GENOMIC DNA]</scope>
    <source>
        <strain evidence="2 3">WH2</strain>
    </source>
</reference>
<accession>A0A0P0G990</accession>
<dbReference type="NCBIfam" id="NF045925">
    <property type="entry name" value="3-sucCA_synth"/>
    <property type="match status" value="1"/>
</dbReference>
<dbReference type="Pfam" id="PF00144">
    <property type="entry name" value="Beta-lactamase"/>
    <property type="match status" value="1"/>
</dbReference>
<organism evidence="2 3">
    <name type="scientific">Bacteroides cellulosilyticus</name>
    <dbReference type="NCBI Taxonomy" id="246787"/>
    <lineage>
        <taxon>Bacteria</taxon>
        <taxon>Pseudomonadati</taxon>
        <taxon>Bacteroidota</taxon>
        <taxon>Bacteroidia</taxon>
        <taxon>Bacteroidales</taxon>
        <taxon>Bacteroidaceae</taxon>
        <taxon>Bacteroides</taxon>
    </lineage>
</organism>
<sequence>MNMKNRITLFLLVLCLLIPVTTSAQIRELERSIPEVEGVPSGALIALMDSLMGLPKTDIHSVMVLRHGKVIAEIYPEPFAPEYRHTVYSCSKTFVGAAVGLAISENRLRLTDRVASFFPDQLPDTISANLADMTVRNLLNMTSGVTPDWNMRNGRTDWIRGYLGKTIKVPGKHFDYDSMSSYILSAIVQKVTGMKVLDYLRLKLFKPMHITDISWEVSPEGINTGGWGVYLQSESLAKFGQLLLNRGVWEGKQLLPAEWVDRMMTKQSDTGSFGYGYGYQMWLCEYPGAVRIDGALGQYALLIPDKDMVVVITECTLIDGATQRRLVWNRLLPAVGDDTLIPGKDYKRLLKKQSSYQLPFVPGKASSSLARDYAGKSIVLEPNKFDWQSLDLQFKQKEVIMTVTETDGTKYNLSFGYKQWKKTSTDVHPPYSIEAKGRFNGIEGPFYVAGSYAWPSAAMLELKAHYVNWITALNITFRFDGENVQLTVKENYSSEPKVIKGKVCD</sequence>
<dbReference type="PANTHER" id="PTHR43283:SF7">
    <property type="entry name" value="BETA-LACTAMASE-RELATED DOMAIN-CONTAINING PROTEIN"/>
    <property type="match status" value="1"/>
</dbReference>